<organism evidence="9 10">
    <name type="scientific">Paractinoplanes tereljensis</name>
    <dbReference type="NCBI Taxonomy" id="571912"/>
    <lineage>
        <taxon>Bacteria</taxon>
        <taxon>Bacillati</taxon>
        <taxon>Actinomycetota</taxon>
        <taxon>Actinomycetes</taxon>
        <taxon>Micromonosporales</taxon>
        <taxon>Micromonosporaceae</taxon>
        <taxon>Paractinoplanes</taxon>
    </lineage>
</organism>
<feature type="transmembrane region" description="Helical" evidence="7">
    <location>
        <begin position="132"/>
        <end position="153"/>
    </location>
</feature>
<evidence type="ECO:0000256" key="2">
    <source>
        <dbReference type="ARBA" id="ARBA00022448"/>
    </source>
</evidence>
<comment type="similarity">
    <text evidence="7">Belongs to the binding-protein-dependent transport system permease family.</text>
</comment>
<feature type="transmembrane region" description="Helical" evidence="7">
    <location>
        <begin position="32"/>
        <end position="53"/>
    </location>
</feature>
<keyword evidence="5 7" id="KW-1133">Transmembrane helix</keyword>
<comment type="caution">
    <text evidence="9">The sequence shown here is derived from an EMBL/GenBank/DDBJ whole genome shotgun (WGS) entry which is preliminary data.</text>
</comment>
<evidence type="ECO:0000256" key="5">
    <source>
        <dbReference type="ARBA" id="ARBA00022989"/>
    </source>
</evidence>
<dbReference type="PANTHER" id="PTHR43744:SF4">
    <property type="entry name" value="OSMOPROTECTIVE COMPOUNDS UPTAKE PERMEASE PROTEIN GGTD"/>
    <property type="match status" value="1"/>
</dbReference>
<dbReference type="Proteomes" id="UP000623608">
    <property type="component" value="Unassembled WGS sequence"/>
</dbReference>
<comment type="subcellular location">
    <subcellularLocation>
        <location evidence="1 7">Cell membrane</location>
        <topology evidence="1 7">Multi-pass membrane protein</topology>
    </subcellularLocation>
</comment>
<feature type="transmembrane region" description="Helical" evidence="7">
    <location>
        <begin position="165"/>
        <end position="188"/>
    </location>
</feature>
<keyword evidence="3" id="KW-1003">Cell membrane</keyword>
<evidence type="ECO:0000313" key="9">
    <source>
        <dbReference type="EMBL" id="GIF22644.1"/>
    </source>
</evidence>
<gene>
    <name evidence="9" type="ORF">Ate02nite_53740</name>
</gene>
<dbReference type="InterPro" id="IPR035906">
    <property type="entry name" value="MetI-like_sf"/>
</dbReference>
<dbReference type="Pfam" id="PF00528">
    <property type="entry name" value="BPD_transp_1"/>
    <property type="match status" value="1"/>
</dbReference>
<dbReference type="AlphaFoldDB" id="A0A919NPG0"/>
<keyword evidence="2 7" id="KW-0813">Transport</keyword>
<accession>A0A919NPG0</accession>
<evidence type="ECO:0000313" key="10">
    <source>
        <dbReference type="Proteomes" id="UP000623608"/>
    </source>
</evidence>
<dbReference type="RefSeq" id="WP_203810458.1">
    <property type="nucleotide sequence ID" value="NZ_BOMY01000034.1"/>
</dbReference>
<proteinExistence type="inferred from homology"/>
<sequence>MSTVTPLTTDPALKPKPETAASIAKKKLSSPWASLAAIVIAVLWTLPTFGLLVSSFRPERAIKRTGWWTFFSDPQVTMENYKAVFGQDGGVNLGDYFVNSLVICIPAVLIPLALASISAYAFAWINFKGKNFLFLAIFALQIVPLQVTLIPILEIFVKLHLTGTFWTLWLAHSTFALPLAIYLLHNFMQEIPATLIEAARIDGAGHVSIFFKVMLPLLTPALAAFGIFQFLWTWNDLLVALVFAGGGNEVAPITLQLANLSGTRGTAWQLLSAGAFVSIIVPVTVFLLLQRFFVRGLLAGSVKG</sequence>
<feature type="domain" description="ABC transmembrane type-1" evidence="8">
    <location>
        <begin position="97"/>
        <end position="289"/>
    </location>
</feature>
<evidence type="ECO:0000259" key="8">
    <source>
        <dbReference type="PROSITE" id="PS50928"/>
    </source>
</evidence>
<feature type="transmembrane region" description="Helical" evidence="7">
    <location>
        <begin position="96"/>
        <end position="125"/>
    </location>
</feature>
<dbReference type="GO" id="GO:0055085">
    <property type="term" value="P:transmembrane transport"/>
    <property type="evidence" value="ECO:0007669"/>
    <property type="project" value="InterPro"/>
</dbReference>
<evidence type="ECO:0000256" key="6">
    <source>
        <dbReference type="ARBA" id="ARBA00023136"/>
    </source>
</evidence>
<keyword evidence="10" id="KW-1185">Reference proteome</keyword>
<feature type="transmembrane region" description="Helical" evidence="7">
    <location>
        <begin position="209"/>
        <end position="232"/>
    </location>
</feature>
<evidence type="ECO:0000256" key="4">
    <source>
        <dbReference type="ARBA" id="ARBA00022692"/>
    </source>
</evidence>
<evidence type="ECO:0000256" key="1">
    <source>
        <dbReference type="ARBA" id="ARBA00004651"/>
    </source>
</evidence>
<evidence type="ECO:0000256" key="7">
    <source>
        <dbReference type="RuleBase" id="RU363032"/>
    </source>
</evidence>
<feature type="transmembrane region" description="Helical" evidence="7">
    <location>
        <begin position="267"/>
        <end position="289"/>
    </location>
</feature>
<dbReference type="Gene3D" id="1.10.3720.10">
    <property type="entry name" value="MetI-like"/>
    <property type="match status" value="1"/>
</dbReference>
<dbReference type="SUPFAM" id="SSF161098">
    <property type="entry name" value="MetI-like"/>
    <property type="match status" value="1"/>
</dbReference>
<dbReference type="InterPro" id="IPR000515">
    <property type="entry name" value="MetI-like"/>
</dbReference>
<evidence type="ECO:0000256" key="3">
    <source>
        <dbReference type="ARBA" id="ARBA00022475"/>
    </source>
</evidence>
<dbReference type="GO" id="GO:0005886">
    <property type="term" value="C:plasma membrane"/>
    <property type="evidence" value="ECO:0007669"/>
    <property type="project" value="UniProtKB-SubCell"/>
</dbReference>
<keyword evidence="4 7" id="KW-0812">Transmembrane</keyword>
<dbReference type="PANTHER" id="PTHR43744">
    <property type="entry name" value="ABC TRANSPORTER PERMEASE PROTEIN MG189-RELATED-RELATED"/>
    <property type="match status" value="1"/>
</dbReference>
<dbReference type="EMBL" id="BOMY01000034">
    <property type="protein sequence ID" value="GIF22644.1"/>
    <property type="molecule type" value="Genomic_DNA"/>
</dbReference>
<keyword evidence="6 7" id="KW-0472">Membrane</keyword>
<name>A0A919NPG0_9ACTN</name>
<dbReference type="CDD" id="cd06261">
    <property type="entry name" value="TM_PBP2"/>
    <property type="match status" value="1"/>
</dbReference>
<protein>
    <submittedName>
        <fullName evidence="9">Sugar ABC transporter permease</fullName>
    </submittedName>
</protein>
<dbReference type="PROSITE" id="PS50928">
    <property type="entry name" value="ABC_TM1"/>
    <property type="match status" value="1"/>
</dbReference>
<reference evidence="9" key="1">
    <citation type="submission" date="2021-01" db="EMBL/GenBank/DDBJ databases">
        <title>Whole genome shotgun sequence of Actinoplanes tereljensis NBRC 105297.</title>
        <authorList>
            <person name="Komaki H."/>
            <person name="Tamura T."/>
        </authorList>
    </citation>
    <scope>NUCLEOTIDE SEQUENCE</scope>
    <source>
        <strain evidence="9">NBRC 105297</strain>
    </source>
</reference>